<dbReference type="AlphaFoldDB" id="A0A4S4EX30"/>
<dbReference type="Pfam" id="PF20452">
    <property type="entry name" value="Calmod_bind_C"/>
    <property type="match status" value="1"/>
</dbReference>
<evidence type="ECO:0000313" key="3">
    <source>
        <dbReference type="Proteomes" id="UP000306102"/>
    </source>
</evidence>
<feature type="domain" description="Calmodulin binding protein C-terminal" evidence="1">
    <location>
        <begin position="5"/>
        <end position="64"/>
    </location>
</feature>
<keyword evidence="3" id="KW-1185">Reference proteome</keyword>
<name>A0A4S4EX30_CAMSN</name>
<protein>
    <recommendedName>
        <fullName evidence="1">Calmodulin binding protein C-terminal domain-containing protein</fullName>
    </recommendedName>
</protein>
<sequence>MGNRLHLSRGANHTIILNPICQVVMAEINGQTYPIRDSITTMNRAYIESLVRDAYLNWNSLEEFDGFLNEIPLLTQGEVEKQHSSHHESMVRSCHQHSFLTDGSTVVATVPSNAHMECNDWLVNSILYCSPLDTSGVRYHISDSSSDGDLTPKMSFIHHN</sequence>
<organism evidence="2 3">
    <name type="scientific">Camellia sinensis var. sinensis</name>
    <name type="common">China tea</name>
    <dbReference type="NCBI Taxonomy" id="542762"/>
    <lineage>
        <taxon>Eukaryota</taxon>
        <taxon>Viridiplantae</taxon>
        <taxon>Streptophyta</taxon>
        <taxon>Embryophyta</taxon>
        <taxon>Tracheophyta</taxon>
        <taxon>Spermatophyta</taxon>
        <taxon>Magnoliopsida</taxon>
        <taxon>eudicotyledons</taxon>
        <taxon>Gunneridae</taxon>
        <taxon>Pentapetalae</taxon>
        <taxon>asterids</taxon>
        <taxon>Ericales</taxon>
        <taxon>Theaceae</taxon>
        <taxon>Camellia</taxon>
    </lineage>
</organism>
<comment type="caution">
    <text evidence="2">The sequence shown here is derived from an EMBL/GenBank/DDBJ whole genome shotgun (WGS) entry which is preliminary data.</text>
</comment>
<dbReference type="Proteomes" id="UP000306102">
    <property type="component" value="Unassembled WGS sequence"/>
</dbReference>
<evidence type="ECO:0000313" key="2">
    <source>
        <dbReference type="EMBL" id="THG21115.1"/>
    </source>
</evidence>
<reference evidence="2 3" key="1">
    <citation type="journal article" date="2018" name="Proc. Natl. Acad. Sci. U.S.A.">
        <title>Draft genome sequence of Camellia sinensis var. sinensis provides insights into the evolution of the tea genome and tea quality.</title>
        <authorList>
            <person name="Wei C."/>
            <person name="Yang H."/>
            <person name="Wang S."/>
            <person name="Zhao J."/>
            <person name="Liu C."/>
            <person name="Gao L."/>
            <person name="Xia E."/>
            <person name="Lu Y."/>
            <person name="Tai Y."/>
            <person name="She G."/>
            <person name="Sun J."/>
            <person name="Cao H."/>
            <person name="Tong W."/>
            <person name="Gao Q."/>
            <person name="Li Y."/>
            <person name="Deng W."/>
            <person name="Jiang X."/>
            <person name="Wang W."/>
            <person name="Chen Q."/>
            <person name="Zhang S."/>
            <person name="Li H."/>
            <person name="Wu J."/>
            <person name="Wang P."/>
            <person name="Li P."/>
            <person name="Shi C."/>
            <person name="Zheng F."/>
            <person name="Jian J."/>
            <person name="Huang B."/>
            <person name="Shan D."/>
            <person name="Shi M."/>
            <person name="Fang C."/>
            <person name="Yue Y."/>
            <person name="Li F."/>
            <person name="Li D."/>
            <person name="Wei S."/>
            <person name="Han B."/>
            <person name="Jiang C."/>
            <person name="Yin Y."/>
            <person name="Xia T."/>
            <person name="Zhang Z."/>
            <person name="Bennetzen J.L."/>
            <person name="Zhao S."/>
            <person name="Wan X."/>
        </authorList>
    </citation>
    <scope>NUCLEOTIDE SEQUENCE [LARGE SCALE GENOMIC DNA]</scope>
    <source>
        <strain evidence="3">cv. Shuchazao</strain>
        <tissue evidence="2">Leaf</tissue>
    </source>
</reference>
<accession>A0A4S4EX30</accession>
<dbReference type="EMBL" id="SDRB02001585">
    <property type="protein sequence ID" value="THG21115.1"/>
    <property type="molecule type" value="Genomic_DNA"/>
</dbReference>
<dbReference type="STRING" id="542762.A0A4S4EX30"/>
<evidence type="ECO:0000259" key="1">
    <source>
        <dbReference type="Pfam" id="PF20452"/>
    </source>
</evidence>
<gene>
    <name evidence="2" type="ORF">TEA_012187</name>
</gene>
<dbReference type="InterPro" id="IPR046829">
    <property type="entry name" value="Calmod_bind_C"/>
</dbReference>
<proteinExistence type="predicted"/>